<dbReference type="GO" id="GO:0016831">
    <property type="term" value="F:carboxy-lyase activity"/>
    <property type="evidence" value="ECO:0007669"/>
    <property type="project" value="InterPro"/>
</dbReference>
<accession>A0A3R8T276</accession>
<dbReference type="GO" id="GO:0019748">
    <property type="term" value="P:secondary metabolic process"/>
    <property type="evidence" value="ECO:0007669"/>
    <property type="project" value="TreeGrafter"/>
</dbReference>
<dbReference type="PANTHER" id="PTHR21240">
    <property type="entry name" value="2-AMINO-3-CARBOXYLMUCONATE-6-SEMIALDEHYDE DECARBOXYLASE"/>
    <property type="match status" value="1"/>
</dbReference>
<sequence>MRQAWMRTFVLMCRARILNGSPMANDHHSKTLPRRQLMKAAVGLGLTAVGGLAAPLVARAGTVPSRIDVHAHLIPDFYRQAMADHGVEGDGGIPIPAWSPTAAVNFMDKFGIQAQVVSLSEPGFAFLPDRTAREQMARRVNDYIRDALIQVPSASSLCRRFGGFASLPLGDPDDPAEVAAACAEAERAIHTLGLDGIGLYSSYKGIYLGDPRLDPLMRTLNRLGAYVFIHPVAPPVRPELSMPNFVLDFPFETTRAVTNLLYKGIFLRYPFIRWQLAHAGGTIPFLSYRSALLALNLNPRNSSYSRLFYDTALSSAPPAMAALRQVTEVSHILLGTDYPYAGIVYALKWPGDPNPELNDSFNPSERMQVDRSNALAQLPRLAKRLDTR</sequence>
<evidence type="ECO:0000313" key="3">
    <source>
        <dbReference type="EMBL" id="RRS02357.1"/>
    </source>
</evidence>
<dbReference type="PANTHER" id="PTHR21240:SF28">
    <property type="entry name" value="ISO-OROTATE DECARBOXYLASE (EUROFUNG)"/>
    <property type="match status" value="1"/>
</dbReference>
<dbReference type="InterPro" id="IPR006311">
    <property type="entry name" value="TAT_signal"/>
</dbReference>
<dbReference type="GO" id="GO:0016787">
    <property type="term" value="F:hydrolase activity"/>
    <property type="evidence" value="ECO:0007669"/>
    <property type="project" value="UniProtKB-KW"/>
</dbReference>
<dbReference type="InterPro" id="IPR032466">
    <property type="entry name" value="Metal_Hydrolase"/>
</dbReference>
<dbReference type="SUPFAM" id="SSF51556">
    <property type="entry name" value="Metallo-dependent hydrolases"/>
    <property type="match status" value="1"/>
</dbReference>
<dbReference type="InterPro" id="IPR006680">
    <property type="entry name" value="Amidohydro-rel"/>
</dbReference>
<evidence type="ECO:0000256" key="1">
    <source>
        <dbReference type="ARBA" id="ARBA00023239"/>
    </source>
</evidence>
<keyword evidence="3" id="KW-0378">Hydrolase</keyword>
<gene>
    <name evidence="3" type="ORF">EIP75_21100</name>
</gene>
<evidence type="ECO:0000259" key="2">
    <source>
        <dbReference type="Pfam" id="PF04909"/>
    </source>
</evidence>
<keyword evidence="4" id="KW-1185">Reference proteome</keyword>
<proteinExistence type="predicted"/>
<dbReference type="Pfam" id="PF04909">
    <property type="entry name" value="Amidohydro_2"/>
    <property type="match status" value="1"/>
</dbReference>
<name>A0A3R8T276_9BURK</name>
<dbReference type="EMBL" id="RSED01000024">
    <property type="protein sequence ID" value="RRS02357.1"/>
    <property type="molecule type" value="Genomic_DNA"/>
</dbReference>
<organism evidence="3 4">
    <name type="scientific">Aquabacterium soli</name>
    <dbReference type="NCBI Taxonomy" id="2493092"/>
    <lineage>
        <taxon>Bacteria</taxon>
        <taxon>Pseudomonadati</taxon>
        <taxon>Pseudomonadota</taxon>
        <taxon>Betaproteobacteria</taxon>
        <taxon>Burkholderiales</taxon>
        <taxon>Aquabacterium</taxon>
    </lineage>
</organism>
<dbReference type="InterPro" id="IPR032465">
    <property type="entry name" value="ACMSD"/>
</dbReference>
<keyword evidence="1" id="KW-0456">Lyase</keyword>
<evidence type="ECO:0000313" key="4">
    <source>
        <dbReference type="Proteomes" id="UP000269265"/>
    </source>
</evidence>
<dbReference type="Gene3D" id="3.20.20.140">
    <property type="entry name" value="Metal-dependent hydrolases"/>
    <property type="match status" value="1"/>
</dbReference>
<dbReference type="GO" id="GO:0005737">
    <property type="term" value="C:cytoplasm"/>
    <property type="evidence" value="ECO:0007669"/>
    <property type="project" value="TreeGrafter"/>
</dbReference>
<dbReference type="AlphaFoldDB" id="A0A3R8T276"/>
<comment type="caution">
    <text evidence="3">The sequence shown here is derived from an EMBL/GenBank/DDBJ whole genome shotgun (WGS) entry which is preliminary data.</text>
</comment>
<dbReference type="PROSITE" id="PS51318">
    <property type="entry name" value="TAT"/>
    <property type="match status" value="1"/>
</dbReference>
<dbReference type="Proteomes" id="UP000269265">
    <property type="component" value="Unassembled WGS sequence"/>
</dbReference>
<protein>
    <submittedName>
        <fullName evidence="3">Amidohydrolase</fullName>
    </submittedName>
</protein>
<feature type="domain" description="Amidohydrolase-related" evidence="2">
    <location>
        <begin position="67"/>
        <end position="341"/>
    </location>
</feature>
<reference evidence="3 4" key="1">
    <citation type="submission" date="2018-12" db="EMBL/GenBank/DDBJ databases">
        <title>The whole draft genome of Aquabacterium sp. SJQ9.</title>
        <authorList>
            <person name="Sun L."/>
            <person name="Gao X."/>
            <person name="Chen W."/>
            <person name="Huang K."/>
        </authorList>
    </citation>
    <scope>NUCLEOTIDE SEQUENCE [LARGE SCALE GENOMIC DNA]</scope>
    <source>
        <strain evidence="3 4">SJQ9</strain>
    </source>
</reference>